<dbReference type="InterPro" id="IPR004810">
    <property type="entry name" value="PurU"/>
</dbReference>
<dbReference type="SUPFAM" id="SSF53328">
    <property type="entry name" value="Formyltransferase"/>
    <property type="match status" value="1"/>
</dbReference>
<dbReference type="InterPro" id="IPR045865">
    <property type="entry name" value="ACT-like_dom_sf"/>
</dbReference>
<evidence type="ECO:0000256" key="2">
    <source>
        <dbReference type="ARBA" id="ARBA00022801"/>
    </source>
</evidence>
<dbReference type="Proteomes" id="UP000523007">
    <property type="component" value="Unassembled WGS sequence"/>
</dbReference>
<dbReference type="RefSeq" id="WP_184580693.1">
    <property type="nucleotide sequence ID" value="NZ_JACHJT010000001.1"/>
</dbReference>
<organism evidence="7 8">
    <name type="scientific">Lipingzhangella halophila</name>
    <dbReference type="NCBI Taxonomy" id="1783352"/>
    <lineage>
        <taxon>Bacteria</taxon>
        <taxon>Bacillati</taxon>
        <taxon>Actinomycetota</taxon>
        <taxon>Actinomycetes</taxon>
        <taxon>Streptosporangiales</taxon>
        <taxon>Nocardiopsidaceae</taxon>
        <taxon>Lipingzhangella</taxon>
    </lineage>
</organism>
<dbReference type="UniPathway" id="UPA00074">
    <property type="reaction ID" value="UER00170"/>
</dbReference>
<evidence type="ECO:0000256" key="4">
    <source>
        <dbReference type="NCBIfam" id="TIGR00655"/>
    </source>
</evidence>
<evidence type="ECO:0000256" key="5">
    <source>
        <dbReference type="SAM" id="MobiDB-lite"/>
    </source>
</evidence>
<dbReference type="InterPro" id="IPR002376">
    <property type="entry name" value="Formyl_transf_N"/>
</dbReference>
<dbReference type="Gene3D" id="3.30.70.260">
    <property type="match status" value="1"/>
</dbReference>
<dbReference type="CDD" id="cd08648">
    <property type="entry name" value="FMT_core_Formyl-FH4-Hydrolase_C"/>
    <property type="match status" value="1"/>
</dbReference>
<dbReference type="HAMAP" id="MF_01927">
    <property type="entry name" value="PurU"/>
    <property type="match status" value="1"/>
</dbReference>
<feature type="active site" evidence="3">
    <location>
        <position position="255"/>
    </location>
</feature>
<dbReference type="PROSITE" id="PS51671">
    <property type="entry name" value="ACT"/>
    <property type="match status" value="1"/>
</dbReference>
<feature type="compositionally biased region" description="Low complexity" evidence="5">
    <location>
        <begin position="1"/>
        <end position="20"/>
    </location>
</feature>
<evidence type="ECO:0000256" key="1">
    <source>
        <dbReference type="ARBA" id="ARBA00022563"/>
    </source>
</evidence>
<dbReference type="AlphaFoldDB" id="A0A7W7RK31"/>
<comment type="function">
    <text evidence="3">Catalyzes the hydrolysis of 10-formyltetrahydrofolate (formyl-FH4) to formate and tetrahydrofolate (FH4).</text>
</comment>
<dbReference type="InterPro" id="IPR002912">
    <property type="entry name" value="ACT_dom"/>
</dbReference>
<feature type="domain" description="ACT" evidence="6">
    <location>
        <begin position="31"/>
        <end position="108"/>
    </location>
</feature>
<proteinExistence type="inferred from homology"/>
<dbReference type="PANTHER" id="PTHR42706:SF1">
    <property type="entry name" value="FORMYLTETRAHYDROFOLATE DEFORMYLASE 2, MITOCHONDRIAL"/>
    <property type="match status" value="1"/>
</dbReference>
<evidence type="ECO:0000313" key="7">
    <source>
        <dbReference type="EMBL" id="MBB4933008.1"/>
    </source>
</evidence>
<dbReference type="PIRSF" id="PIRSF036480">
    <property type="entry name" value="FormyFH4_hydr"/>
    <property type="match status" value="1"/>
</dbReference>
<sequence>MTPSTTTAPAVPASSARAASGSQEQGSDVGRLLIQCADQPGLVAAVSDFLYRQNANITHLDQHSTDPQDGVFFQRTVFHLDGLAARWEDLEAAFASEVAARFPDMRWRFSATAKRRRVAIMVSKLDHCLLDLIWRSRRDELPIDIVMVIGNHPDLADTVRPFGVPFVHVPVTKETKAEAEARHLELLRGNVDLVVLARYMQIVSGDFLERVGVPTINIHHSFLPAFIGAGPYEKARSRGVKLVGATAHYVTEDLDEGPIIEQDVVRVSHQDSVEDLARRGADVERTVLSRAVRWHCEDRVARHGNTTVVFS</sequence>
<dbReference type="GO" id="GO:0006189">
    <property type="term" value="P:'de novo' IMP biosynthetic process"/>
    <property type="evidence" value="ECO:0007669"/>
    <property type="project" value="UniProtKB-UniRule"/>
</dbReference>
<dbReference type="NCBIfam" id="NF004684">
    <property type="entry name" value="PRK06027.1"/>
    <property type="match status" value="1"/>
</dbReference>
<dbReference type="Pfam" id="PF00551">
    <property type="entry name" value="Formyl_trans_N"/>
    <property type="match status" value="1"/>
</dbReference>
<evidence type="ECO:0000259" key="6">
    <source>
        <dbReference type="PROSITE" id="PS51671"/>
    </source>
</evidence>
<dbReference type="Pfam" id="PF01842">
    <property type="entry name" value="ACT"/>
    <property type="match status" value="1"/>
</dbReference>
<protein>
    <recommendedName>
        <fullName evidence="3 4">Formyltetrahydrofolate deformylase</fullName>
        <ecNumber evidence="3 4">3.5.1.10</ecNumber>
    </recommendedName>
    <alternativeName>
        <fullName evidence="3">Formyl-FH(4) hydrolase</fullName>
    </alternativeName>
</protein>
<dbReference type="EMBL" id="JACHJT010000001">
    <property type="protein sequence ID" value="MBB4933008.1"/>
    <property type="molecule type" value="Genomic_DNA"/>
</dbReference>
<dbReference type="Gene3D" id="3.40.50.170">
    <property type="entry name" value="Formyl transferase, N-terminal domain"/>
    <property type="match status" value="1"/>
</dbReference>
<comment type="caution">
    <text evidence="7">The sequence shown here is derived from an EMBL/GenBank/DDBJ whole genome shotgun (WGS) entry which is preliminary data.</text>
</comment>
<accession>A0A7W7RK31</accession>
<comment type="pathway">
    <text evidence="3">Purine metabolism; IMP biosynthesis via de novo pathway; formate from 10-formyl-5,6,7,8-tetrahydrofolate: step 1/1.</text>
</comment>
<evidence type="ECO:0000313" key="8">
    <source>
        <dbReference type="Proteomes" id="UP000523007"/>
    </source>
</evidence>
<dbReference type="InterPro" id="IPR044074">
    <property type="entry name" value="PurU_ACT"/>
</dbReference>
<keyword evidence="1 3" id="KW-0554">One-carbon metabolism</keyword>
<keyword evidence="2 3" id="KW-0378">Hydrolase</keyword>
<dbReference type="GO" id="GO:0008864">
    <property type="term" value="F:formyltetrahydrofolate deformylase activity"/>
    <property type="evidence" value="ECO:0007669"/>
    <property type="project" value="UniProtKB-UniRule"/>
</dbReference>
<dbReference type="NCBIfam" id="TIGR00655">
    <property type="entry name" value="PurU"/>
    <property type="match status" value="1"/>
</dbReference>
<dbReference type="EC" id="3.5.1.10" evidence="3 4"/>
<keyword evidence="8" id="KW-1185">Reference proteome</keyword>
<dbReference type="PANTHER" id="PTHR42706">
    <property type="entry name" value="FORMYLTETRAHYDROFOLATE DEFORMYLASE"/>
    <property type="match status" value="1"/>
</dbReference>
<reference evidence="7 8" key="1">
    <citation type="submission" date="2020-08" db="EMBL/GenBank/DDBJ databases">
        <title>Sequencing the genomes of 1000 actinobacteria strains.</title>
        <authorList>
            <person name="Klenk H.-P."/>
        </authorList>
    </citation>
    <scope>NUCLEOTIDE SEQUENCE [LARGE SCALE GENOMIC DNA]</scope>
    <source>
        <strain evidence="7 8">DSM 102030</strain>
    </source>
</reference>
<name>A0A7W7RK31_9ACTN</name>
<gene>
    <name evidence="3" type="primary">purU</name>
    <name evidence="7" type="ORF">F4561_003828</name>
</gene>
<dbReference type="InterPro" id="IPR036477">
    <property type="entry name" value="Formyl_transf_N_sf"/>
</dbReference>
<comment type="similarity">
    <text evidence="3">Belongs to the PurU family.</text>
</comment>
<keyword evidence="3" id="KW-0658">Purine biosynthesis</keyword>
<evidence type="ECO:0000256" key="3">
    <source>
        <dbReference type="HAMAP-Rule" id="MF_01927"/>
    </source>
</evidence>
<dbReference type="InterPro" id="IPR041729">
    <property type="entry name" value="Formyl-FH4-Hydrolase_C"/>
</dbReference>
<dbReference type="GO" id="GO:0006730">
    <property type="term" value="P:one-carbon metabolic process"/>
    <property type="evidence" value="ECO:0007669"/>
    <property type="project" value="UniProtKB-KW"/>
</dbReference>
<comment type="catalytic activity">
    <reaction evidence="3">
        <text>(6R)-10-formyltetrahydrofolate + H2O = (6S)-5,6,7,8-tetrahydrofolate + formate + H(+)</text>
        <dbReference type="Rhea" id="RHEA:19833"/>
        <dbReference type="ChEBI" id="CHEBI:15377"/>
        <dbReference type="ChEBI" id="CHEBI:15378"/>
        <dbReference type="ChEBI" id="CHEBI:15740"/>
        <dbReference type="ChEBI" id="CHEBI:57453"/>
        <dbReference type="ChEBI" id="CHEBI:195366"/>
        <dbReference type="EC" id="3.5.1.10"/>
    </reaction>
</comment>
<feature type="region of interest" description="Disordered" evidence="5">
    <location>
        <begin position="1"/>
        <end position="22"/>
    </location>
</feature>
<dbReference type="CDD" id="cd04875">
    <property type="entry name" value="ACT_F4HF-DF"/>
    <property type="match status" value="1"/>
</dbReference>
<dbReference type="SUPFAM" id="SSF55021">
    <property type="entry name" value="ACT-like"/>
    <property type="match status" value="1"/>
</dbReference>
<dbReference type="PRINTS" id="PR01575">
    <property type="entry name" value="FFH4HYDRLASE"/>
</dbReference>